<comment type="function">
    <text evidence="5">O-methyltransferase that catalyzes the 2 O-methylation steps in the ubiquinone biosynthetic pathway.</text>
</comment>
<dbReference type="HAMAP" id="MF_00472">
    <property type="entry name" value="UbiG"/>
    <property type="match status" value="1"/>
</dbReference>
<sequence length="231" mass="25650">MTKSTIDSQEVAKFAELSSQWWNVDGPLRTLHDINPPRLTFIEQYATLEDKRILDVGTGGGILAEAMAGKGAKVTGLDVNDETLQVARKHAHENNLVIEYVNCPIEEFKARAFDTITCMEMLEHVPDPAQVIQNCSRLLKKNGYLFLSTINRTPLAYATVIVAAEYLLELLPRQTHDFKKFIKPSELAAIARKVGLDPIGISGLSYNPITRQATLKESTAGNYLMGFKKAD</sequence>
<geneLocation type="plasmid" evidence="7 9">
    <name>29</name>
</geneLocation>
<evidence type="ECO:0000313" key="9">
    <source>
        <dbReference type="Proteomes" id="UP000281170"/>
    </source>
</evidence>
<dbReference type="SUPFAM" id="SSF53335">
    <property type="entry name" value="S-adenosyl-L-methionine-dependent methyltransferases"/>
    <property type="match status" value="1"/>
</dbReference>
<evidence type="ECO:0000256" key="5">
    <source>
        <dbReference type="HAMAP-Rule" id="MF_00472"/>
    </source>
</evidence>
<keyword evidence="3 5" id="KW-0831">Ubiquinone biosynthesis</keyword>
<dbReference type="CDD" id="cd02440">
    <property type="entry name" value="AdoMet_MTases"/>
    <property type="match status" value="1"/>
</dbReference>
<evidence type="ECO:0000256" key="2">
    <source>
        <dbReference type="ARBA" id="ARBA00022679"/>
    </source>
</evidence>
<dbReference type="EMBL" id="LNKA01000001">
    <property type="protein sequence ID" value="KTC65960.1"/>
    <property type="molecule type" value="Genomic_DNA"/>
</dbReference>
<comment type="pathway">
    <text evidence="5">Cofactor biosynthesis; ubiquinone biosynthesis.</text>
</comment>
<dbReference type="RefSeq" id="WP_058461680.1">
    <property type="nucleotide sequence ID" value="NZ_CAAAHS010000004.1"/>
</dbReference>
<keyword evidence="2 5" id="KW-0808">Transferase</keyword>
<comment type="catalytic activity">
    <reaction evidence="5">
        <text>a 3-(all-trans-polyprenyl)benzene-1,2-diol + S-adenosyl-L-methionine = a 2-methoxy-6-(all-trans-polyprenyl)phenol + S-adenosyl-L-homocysteine + H(+)</text>
        <dbReference type="Rhea" id="RHEA:31411"/>
        <dbReference type="Rhea" id="RHEA-COMP:9550"/>
        <dbReference type="Rhea" id="RHEA-COMP:9551"/>
        <dbReference type="ChEBI" id="CHEBI:15378"/>
        <dbReference type="ChEBI" id="CHEBI:57856"/>
        <dbReference type="ChEBI" id="CHEBI:59789"/>
        <dbReference type="ChEBI" id="CHEBI:62729"/>
        <dbReference type="ChEBI" id="CHEBI:62731"/>
        <dbReference type="EC" id="2.1.1.222"/>
    </reaction>
</comment>
<name>A0A0W0R4G8_9GAMM</name>
<feature type="binding site" evidence="5">
    <location>
        <position position="119"/>
    </location>
    <ligand>
        <name>S-adenosyl-L-methionine</name>
        <dbReference type="ChEBI" id="CHEBI:59789"/>
    </ligand>
</feature>
<dbReference type="Pfam" id="PF13489">
    <property type="entry name" value="Methyltransf_23"/>
    <property type="match status" value="1"/>
</dbReference>
<reference evidence="7 9" key="2">
    <citation type="submission" date="2018-12" db="EMBL/GenBank/DDBJ databases">
        <authorList>
            <consortium name="Pathogen Informatics"/>
        </authorList>
    </citation>
    <scope>NUCLEOTIDE SEQUENCE [LARGE SCALE GENOMIC DNA]</scope>
    <source>
        <strain evidence="7 9">NCTC12735</strain>
        <plasmid evidence="9">29</plasmid>
    </source>
</reference>
<feature type="binding site" evidence="5">
    <location>
        <position position="57"/>
    </location>
    <ligand>
        <name>S-adenosyl-L-methionine</name>
        <dbReference type="ChEBI" id="CHEBI:59789"/>
    </ligand>
</feature>
<keyword evidence="6" id="KW-0830">Ubiquinone</keyword>
<dbReference type="STRING" id="45056.Lade_0618"/>
<dbReference type="PANTHER" id="PTHR43464">
    <property type="entry name" value="METHYLTRANSFERASE"/>
    <property type="match status" value="1"/>
</dbReference>
<dbReference type="Proteomes" id="UP000281170">
    <property type="component" value="Plasmid 29"/>
</dbReference>
<dbReference type="GO" id="GO:0032259">
    <property type="term" value="P:methylation"/>
    <property type="evidence" value="ECO:0007669"/>
    <property type="project" value="UniProtKB-KW"/>
</dbReference>
<accession>A0A0W0R4G8</accession>
<proteinExistence type="inferred from homology"/>
<dbReference type="AlphaFoldDB" id="A0A0W0R4G8"/>
<dbReference type="Proteomes" id="UP000054859">
    <property type="component" value="Unassembled WGS sequence"/>
</dbReference>
<dbReference type="GO" id="GO:0010420">
    <property type="term" value="F:polyprenyldihydroxybenzoate methyltransferase activity"/>
    <property type="evidence" value="ECO:0007669"/>
    <property type="project" value="InterPro"/>
</dbReference>
<comment type="similarity">
    <text evidence="5">Belongs to the methyltransferase superfamily. UbiG/COQ3 family.</text>
</comment>
<keyword evidence="1 5" id="KW-0489">Methyltransferase</keyword>
<evidence type="ECO:0000313" key="8">
    <source>
        <dbReference type="Proteomes" id="UP000054859"/>
    </source>
</evidence>
<comment type="catalytic activity">
    <reaction evidence="5">
        <text>a 3-demethylubiquinol + S-adenosyl-L-methionine = a ubiquinol + S-adenosyl-L-homocysteine + H(+)</text>
        <dbReference type="Rhea" id="RHEA:44380"/>
        <dbReference type="Rhea" id="RHEA-COMP:9566"/>
        <dbReference type="Rhea" id="RHEA-COMP:10914"/>
        <dbReference type="ChEBI" id="CHEBI:15378"/>
        <dbReference type="ChEBI" id="CHEBI:17976"/>
        <dbReference type="ChEBI" id="CHEBI:57856"/>
        <dbReference type="ChEBI" id="CHEBI:59789"/>
        <dbReference type="ChEBI" id="CHEBI:84422"/>
        <dbReference type="EC" id="2.1.1.64"/>
    </reaction>
</comment>
<dbReference type="GO" id="GO:0061542">
    <property type="term" value="F:3-demethylubiquinol 3-O-methyltransferase activity"/>
    <property type="evidence" value="ECO:0007669"/>
    <property type="project" value="UniProtKB-UniRule"/>
</dbReference>
<dbReference type="KEGG" id="ladl:NCTC12735_01933"/>
<dbReference type="EMBL" id="LR134438">
    <property type="protein sequence ID" value="VEH86284.1"/>
    <property type="molecule type" value="Genomic_DNA"/>
</dbReference>
<dbReference type="PATRIC" id="fig|45056.6.peg.641"/>
<protein>
    <recommendedName>
        <fullName evidence="5">Ubiquinone biosynthesis O-methyltransferase</fullName>
    </recommendedName>
    <alternativeName>
        <fullName evidence="5">2-polyprenyl-6-hydroxyphenol methylase</fullName>
        <ecNumber evidence="5">2.1.1.222</ecNumber>
    </alternativeName>
    <alternativeName>
        <fullName evidence="5">3-demethylubiquinone 3-O-methyltransferase</fullName>
        <ecNumber evidence="5">2.1.1.64</ecNumber>
    </alternativeName>
</protein>
<keyword evidence="4 5" id="KW-0949">S-adenosyl-L-methionine</keyword>
<dbReference type="Gene3D" id="3.40.50.150">
    <property type="entry name" value="Vaccinia Virus protein VP39"/>
    <property type="match status" value="1"/>
</dbReference>
<evidence type="ECO:0000256" key="1">
    <source>
        <dbReference type="ARBA" id="ARBA00022603"/>
    </source>
</evidence>
<gene>
    <name evidence="5 6" type="primary">ubiG</name>
    <name evidence="6" type="ORF">Lade_0618</name>
    <name evidence="7" type="ORF">NCTC12735_01933</name>
</gene>
<dbReference type="GO" id="GO:0102208">
    <property type="term" value="F:2-polyprenyl-6-hydroxyphenol methylase activity"/>
    <property type="evidence" value="ECO:0007669"/>
    <property type="project" value="UniProtKB-EC"/>
</dbReference>
<organism evidence="6 8">
    <name type="scientific">Legionella adelaidensis</name>
    <dbReference type="NCBI Taxonomy" id="45056"/>
    <lineage>
        <taxon>Bacteria</taxon>
        <taxon>Pseudomonadati</taxon>
        <taxon>Pseudomonadota</taxon>
        <taxon>Gammaproteobacteria</taxon>
        <taxon>Legionellales</taxon>
        <taxon>Legionellaceae</taxon>
        <taxon>Legionella</taxon>
    </lineage>
</organism>
<evidence type="ECO:0000256" key="3">
    <source>
        <dbReference type="ARBA" id="ARBA00022688"/>
    </source>
</evidence>
<dbReference type="NCBIfam" id="TIGR01983">
    <property type="entry name" value="UbiG"/>
    <property type="match status" value="1"/>
</dbReference>
<dbReference type="OrthoDB" id="9801538at2"/>
<keyword evidence="7" id="KW-0614">Plasmid</keyword>
<reference evidence="6 8" key="1">
    <citation type="submission" date="2015-11" db="EMBL/GenBank/DDBJ databases">
        <title>Identification of large and diverse effector repertoires of 38 Legionella species.</title>
        <authorList>
            <person name="Burstein D."/>
            <person name="Amaro F."/>
            <person name="Zusman T."/>
            <person name="Lifshitz Z."/>
            <person name="Cohen O."/>
            <person name="Gilbert J.A."/>
            <person name="Pupko T."/>
            <person name="Shuman H.A."/>
            <person name="Segal G."/>
        </authorList>
    </citation>
    <scope>NUCLEOTIDE SEQUENCE [LARGE SCALE GENOMIC DNA]</scope>
    <source>
        <strain evidence="6 8">1762-AUS-E</strain>
    </source>
</reference>
<evidence type="ECO:0000256" key="4">
    <source>
        <dbReference type="ARBA" id="ARBA00022691"/>
    </source>
</evidence>
<feature type="binding site" evidence="5">
    <location>
        <position position="78"/>
    </location>
    <ligand>
        <name>S-adenosyl-L-methionine</name>
        <dbReference type="ChEBI" id="CHEBI:59789"/>
    </ligand>
</feature>
<dbReference type="EC" id="2.1.1.64" evidence="5"/>
<keyword evidence="8" id="KW-1185">Reference proteome</keyword>
<evidence type="ECO:0000313" key="7">
    <source>
        <dbReference type="EMBL" id="VEH86284.1"/>
    </source>
</evidence>
<dbReference type="PANTHER" id="PTHR43464:SF19">
    <property type="entry name" value="UBIQUINONE BIOSYNTHESIS O-METHYLTRANSFERASE, MITOCHONDRIAL"/>
    <property type="match status" value="1"/>
</dbReference>
<dbReference type="InterPro" id="IPR029063">
    <property type="entry name" value="SAM-dependent_MTases_sf"/>
</dbReference>
<evidence type="ECO:0000313" key="6">
    <source>
        <dbReference type="EMBL" id="KTC65960.1"/>
    </source>
</evidence>
<dbReference type="InterPro" id="IPR010233">
    <property type="entry name" value="UbiG_MeTrfase"/>
</dbReference>
<feature type="binding site" evidence="5">
    <location>
        <position position="38"/>
    </location>
    <ligand>
        <name>S-adenosyl-L-methionine</name>
        <dbReference type="ChEBI" id="CHEBI:59789"/>
    </ligand>
</feature>
<dbReference type="EC" id="2.1.1.222" evidence="5"/>
<dbReference type="UniPathway" id="UPA00232"/>